<evidence type="ECO:0008006" key="4">
    <source>
        <dbReference type="Google" id="ProtNLM"/>
    </source>
</evidence>
<organism evidence="2 3">
    <name type="scientific">Flavobacterium hydrocarbonoxydans</name>
    <dbReference type="NCBI Taxonomy" id="2683249"/>
    <lineage>
        <taxon>Bacteria</taxon>
        <taxon>Pseudomonadati</taxon>
        <taxon>Bacteroidota</taxon>
        <taxon>Flavobacteriia</taxon>
        <taxon>Flavobacteriales</taxon>
        <taxon>Flavobacteriaceae</taxon>
        <taxon>Flavobacterium</taxon>
    </lineage>
</organism>
<evidence type="ECO:0000313" key="2">
    <source>
        <dbReference type="EMBL" id="MWB94348.1"/>
    </source>
</evidence>
<dbReference type="Proteomes" id="UP000471501">
    <property type="component" value="Unassembled WGS sequence"/>
</dbReference>
<accession>A0A6I4NIZ6</accession>
<dbReference type="AlphaFoldDB" id="A0A6I4NIZ6"/>
<keyword evidence="3" id="KW-1185">Reference proteome</keyword>
<evidence type="ECO:0000313" key="3">
    <source>
        <dbReference type="Proteomes" id="UP000471501"/>
    </source>
</evidence>
<comment type="caution">
    <text evidence="2">The sequence shown here is derived from an EMBL/GenBank/DDBJ whole genome shotgun (WGS) entry which is preliminary data.</text>
</comment>
<name>A0A6I4NIZ6_9FLAO</name>
<reference evidence="2 3" key="1">
    <citation type="submission" date="2019-12" db="EMBL/GenBank/DDBJ databases">
        <authorList>
            <person name="Kim Y.S."/>
        </authorList>
    </citation>
    <scope>NUCLEOTIDE SEQUENCE [LARGE SCALE GENOMIC DNA]</scope>
    <source>
        <strain evidence="2 3">GA093</strain>
    </source>
</reference>
<gene>
    <name evidence="2" type="ORF">GON26_08235</name>
</gene>
<protein>
    <recommendedName>
        <fullName evidence="4">PsbP C-terminal domain-containing protein</fullName>
    </recommendedName>
</protein>
<feature type="chain" id="PRO_5026007283" description="PsbP C-terminal domain-containing protein" evidence="1">
    <location>
        <begin position="22"/>
        <end position="177"/>
    </location>
</feature>
<feature type="signal peptide" evidence="1">
    <location>
        <begin position="1"/>
        <end position="21"/>
    </location>
</feature>
<keyword evidence="1" id="KW-0732">Signal</keyword>
<evidence type="ECO:0000256" key="1">
    <source>
        <dbReference type="SAM" id="SignalP"/>
    </source>
</evidence>
<dbReference type="RefSeq" id="WP_160374355.1">
    <property type="nucleotide sequence ID" value="NZ_WSTB01000004.1"/>
</dbReference>
<proteinExistence type="predicted"/>
<sequence>MKRQFKIIVLFALLIGSNSNAQSNLNLNSKTETLSINWPKDEDWHIVDQQDNETGTMTAMILLKGKETIVNHSEMVTRNIYHSPMTEPIESEIEQLYEMYKKNAPTTKKALIEKDEKAKHPWFIYKIVAPTETLIFYAIQGNYGSYSSLWSTKQKELTPQSQEKWVEIFKSSKIILE</sequence>
<dbReference type="EMBL" id="WSTB01000004">
    <property type="protein sequence ID" value="MWB94348.1"/>
    <property type="molecule type" value="Genomic_DNA"/>
</dbReference>